<protein>
    <recommendedName>
        <fullName evidence="4">UPAR/Ly6 domain-containing protein</fullName>
    </recommendedName>
</protein>
<organism evidence="2 3">
    <name type="scientific">Eleginops maclovinus</name>
    <name type="common">Patagonian blennie</name>
    <name type="synonym">Eleginus maclovinus</name>
    <dbReference type="NCBI Taxonomy" id="56733"/>
    <lineage>
        <taxon>Eukaryota</taxon>
        <taxon>Metazoa</taxon>
        <taxon>Chordata</taxon>
        <taxon>Craniata</taxon>
        <taxon>Vertebrata</taxon>
        <taxon>Euteleostomi</taxon>
        <taxon>Actinopterygii</taxon>
        <taxon>Neopterygii</taxon>
        <taxon>Teleostei</taxon>
        <taxon>Neoteleostei</taxon>
        <taxon>Acanthomorphata</taxon>
        <taxon>Eupercaria</taxon>
        <taxon>Perciformes</taxon>
        <taxon>Notothenioidei</taxon>
        <taxon>Eleginopidae</taxon>
        <taxon>Eleginops</taxon>
    </lineage>
</organism>
<feature type="signal peptide" evidence="1">
    <location>
        <begin position="1"/>
        <end position="19"/>
    </location>
</feature>
<reference evidence="2 3" key="2">
    <citation type="journal article" date="2023" name="Mol. Biol. Evol.">
        <title>Genomics of Secondarily Temperate Adaptation in the Only Non-Antarctic Icefish.</title>
        <authorList>
            <person name="Rivera-Colon A.G."/>
            <person name="Rayamajhi N."/>
            <person name="Minhas B.F."/>
            <person name="Madrigal G."/>
            <person name="Bilyk K.T."/>
            <person name="Yoon V."/>
            <person name="Hune M."/>
            <person name="Gregory S."/>
            <person name="Cheng C.H.C."/>
            <person name="Catchen J.M."/>
        </authorList>
    </citation>
    <scope>NUCLEOTIDE SEQUENCE [LARGE SCALE GENOMIC DNA]</scope>
    <source>
        <strain evidence="2">JMC-PN-2008</strain>
    </source>
</reference>
<gene>
    <name evidence="2" type="ORF">PBY51_003868</name>
</gene>
<dbReference type="EMBL" id="JAUZQC010000005">
    <property type="protein sequence ID" value="KAK5870964.1"/>
    <property type="molecule type" value="Genomic_DNA"/>
</dbReference>
<dbReference type="Proteomes" id="UP001346869">
    <property type="component" value="Unassembled WGS sequence"/>
</dbReference>
<evidence type="ECO:0000313" key="2">
    <source>
        <dbReference type="EMBL" id="KAK5870964.1"/>
    </source>
</evidence>
<keyword evidence="3" id="KW-1185">Reference proteome</keyword>
<evidence type="ECO:0000313" key="3">
    <source>
        <dbReference type="Proteomes" id="UP001346869"/>
    </source>
</evidence>
<evidence type="ECO:0000256" key="1">
    <source>
        <dbReference type="SAM" id="SignalP"/>
    </source>
</evidence>
<keyword evidence="1" id="KW-0732">Signal</keyword>
<evidence type="ECO:0008006" key="4">
    <source>
        <dbReference type="Google" id="ProtNLM"/>
    </source>
</evidence>
<sequence>MMKLYGVLILFITLSAVCGLRCYTCTATDPKSCIDTKSCPVIFNRCFSLRIDGYSMMQFYGALILLMTLSAAYGLKCYSCFGSHACLTTTCPPGLDRCSSAELLGNKMKSCLASAACVSPIECCAEDLCNSALPIGCSPVLLLLSSAIITVFL</sequence>
<feature type="chain" id="PRO_5043046050" description="UPAR/Ly6 domain-containing protein" evidence="1">
    <location>
        <begin position="20"/>
        <end position="153"/>
    </location>
</feature>
<dbReference type="SUPFAM" id="SSF57302">
    <property type="entry name" value="Snake toxin-like"/>
    <property type="match status" value="1"/>
</dbReference>
<reference evidence="2 3" key="1">
    <citation type="journal article" date="2023" name="Genes (Basel)">
        <title>Chromosome-Level Genome Assembly and Circadian Gene Repertoire of the Patagonia Blennie Eleginops maclovinus-The Closest Ancestral Proxy of Antarctic Cryonotothenioids.</title>
        <authorList>
            <person name="Cheng C.C."/>
            <person name="Rivera-Colon A.G."/>
            <person name="Minhas B.F."/>
            <person name="Wilson L."/>
            <person name="Rayamajhi N."/>
            <person name="Vargas-Chacoff L."/>
            <person name="Catchen J.M."/>
        </authorList>
    </citation>
    <scope>NUCLEOTIDE SEQUENCE [LARGE SCALE GENOMIC DNA]</scope>
    <source>
        <strain evidence="2">JMC-PN-2008</strain>
    </source>
</reference>
<dbReference type="AlphaFoldDB" id="A0AAN7Y299"/>
<comment type="caution">
    <text evidence="2">The sequence shown here is derived from an EMBL/GenBank/DDBJ whole genome shotgun (WGS) entry which is preliminary data.</text>
</comment>
<dbReference type="InterPro" id="IPR045860">
    <property type="entry name" value="Snake_toxin-like_sf"/>
</dbReference>
<accession>A0AAN7Y299</accession>
<proteinExistence type="predicted"/>
<name>A0AAN7Y299_ELEMC</name>